<keyword evidence="2" id="KW-0288">FMN</keyword>
<dbReference type="GO" id="GO:0000166">
    <property type="term" value="F:nucleotide binding"/>
    <property type="evidence" value="ECO:0007669"/>
    <property type="project" value="UniProtKB-KW"/>
</dbReference>
<comment type="caution">
    <text evidence="5">The sequence shown here is derived from an EMBL/GenBank/DDBJ whole genome shotgun (WGS) entry which is preliminary data.</text>
</comment>
<dbReference type="SFLD" id="SFLDS00003">
    <property type="entry name" value="Haloacid_Dehalogenase"/>
    <property type="match status" value="1"/>
</dbReference>
<dbReference type="InterPro" id="IPR006439">
    <property type="entry name" value="HAD-SF_hydro_IA"/>
</dbReference>
<dbReference type="NCBIfam" id="TIGR01509">
    <property type="entry name" value="HAD-SF-IA-v3"/>
    <property type="match status" value="1"/>
</dbReference>
<dbReference type="Pfam" id="PF00702">
    <property type="entry name" value="Hydrolase"/>
    <property type="match status" value="1"/>
</dbReference>
<accession>A0A7J7L2Y6</accession>
<proteinExistence type="predicted"/>
<protein>
    <recommendedName>
        <fullName evidence="7">Riboflavin kinase</fullName>
    </recommendedName>
</protein>
<evidence type="ECO:0000313" key="5">
    <source>
        <dbReference type="EMBL" id="KAF6136932.1"/>
    </source>
</evidence>
<dbReference type="Proteomes" id="UP000541444">
    <property type="component" value="Unassembled WGS sequence"/>
</dbReference>
<keyword evidence="3" id="KW-0808">Transferase</keyword>
<evidence type="ECO:0000256" key="3">
    <source>
        <dbReference type="ARBA" id="ARBA00022679"/>
    </source>
</evidence>
<dbReference type="Gene3D" id="3.40.50.1000">
    <property type="entry name" value="HAD superfamily/HAD-like"/>
    <property type="match status" value="1"/>
</dbReference>
<dbReference type="PRINTS" id="PR00413">
    <property type="entry name" value="HADHALOGNASE"/>
</dbReference>
<gene>
    <name evidence="5" type="ORF">GIB67_025766</name>
</gene>
<feature type="non-terminal residue" evidence="5">
    <location>
        <position position="1"/>
    </location>
</feature>
<dbReference type="GO" id="GO:0009231">
    <property type="term" value="P:riboflavin biosynthetic process"/>
    <property type="evidence" value="ECO:0007669"/>
    <property type="project" value="InterPro"/>
</dbReference>
<evidence type="ECO:0000256" key="2">
    <source>
        <dbReference type="ARBA" id="ARBA00022643"/>
    </source>
</evidence>
<dbReference type="EMBL" id="JACGCM010002667">
    <property type="protein sequence ID" value="KAF6136932.1"/>
    <property type="molecule type" value="Genomic_DNA"/>
</dbReference>
<dbReference type="Gene3D" id="2.40.30.30">
    <property type="entry name" value="Riboflavin kinase-like"/>
    <property type="match status" value="1"/>
</dbReference>
<evidence type="ECO:0000313" key="6">
    <source>
        <dbReference type="Proteomes" id="UP000541444"/>
    </source>
</evidence>
<dbReference type="InterPro" id="IPR036412">
    <property type="entry name" value="HAD-like_sf"/>
</dbReference>
<keyword evidence="6" id="KW-1185">Reference proteome</keyword>
<organism evidence="5 6">
    <name type="scientific">Kingdonia uniflora</name>
    <dbReference type="NCBI Taxonomy" id="39325"/>
    <lineage>
        <taxon>Eukaryota</taxon>
        <taxon>Viridiplantae</taxon>
        <taxon>Streptophyta</taxon>
        <taxon>Embryophyta</taxon>
        <taxon>Tracheophyta</taxon>
        <taxon>Spermatophyta</taxon>
        <taxon>Magnoliopsida</taxon>
        <taxon>Ranunculales</taxon>
        <taxon>Circaeasteraceae</taxon>
        <taxon>Kingdonia</taxon>
    </lineage>
</organism>
<dbReference type="InterPro" id="IPR023465">
    <property type="entry name" value="Riboflavin_kinase_dom_sf"/>
</dbReference>
<dbReference type="InterPro" id="IPR023198">
    <property type="entry name" value="PGP-like_dom2"/>
</dbReference>
<reference evidence="5 6" key="1">
    <citation type="journal article" date="2020" name="IScience">
        <title>Genome Sequencing of the Endangered Kingdonia uniflora (Circaeasteraceae, Ranunculales) Reveals Potential Mechanisms of Evolutionary Specialization.</title>
        <authorList>
            <person name="Sun Y."/>
            <person name="Deng T."/>
            <person name="Zhang A."/>
            <person name="Moore M.J."/>
            <person name="Landis J.B."/>
            <person name="Lin N."/>
            <person name="Zhang H."/>
            <person name="Zhang X."/>
            <person name="Huang J."/>
            <person name="Zhang X."/>
            <person name="Sun H."/>
            <person name="Wang H."/>
        </authorList>
    </citation>
    <scope>NUCLEOTIDE SEQUENCE [LARGE SCALE GENOMIC DNA]</scope>
    <source>
        <strain evidence="5">TB1705</strain>
        <tissue evidence="5">Leaf</tissue>
    </source>
</reference>
<dbReference type="SFLD" id="SFLDG01129">
    <property type="entry name" value="C1.5:_HAD__Beta-PGM__Phosphata"/>
    <property type="match status" value="1"/>
</dbReference>
<keyword evidence="1" id="KW-0285">Flavoprotein</keyword>
<dbReference type="SUPFAM" id="SSF56784">
    <property type="entry name" value="HAD-like"/>
    <property type="match status" value="1"/>
</dbReference>
<dbReference type="OrthoDB" id="276388at2759"/>
<evidence type="ECO:0000256" key="1">
    <source>
        <dbReference type="ARBA" id="ARBA00022630"/>
    </source>
</evidence>
<keyword evidence="4" id="KW-0547">Nucleotide-binding</keyword>
<dbReference type="GO" id="GO:0006114">
    <property type="term" value="P:glycerol biosynthetic process"/>
    <property type="evidence" value="ECO:0007669"/>
    <property type="project" value="TreeGrafter"/>
</dbReference>
<dbReference type="InterPro" id="IPR023214">
    <property type="entry name" value="HAD_sf"/>
</dbReference>
<dbReference type="FunFam" id="1.10.150.240:FF:000001">
    <property type="entry name" value="Haloacid dehalogenase-like hydrolase domain"/>
    <property type="match status" value="1"/>
</dbReference>
<dbReference type="SFLD" id="SFLDG01135">
    <property type="entry name" value="C1.5.6:_HAD__Beta-PGM__Phospha"/>
    <property type="match status" value="1"/>
</dbReference>
<evidence type="ECO:0008006" key="7">
    <source>
        <dbReference type="Google" id="ProtNLM"/>
    </source>
</evidence>
<dbReference type="PANTHER" id="PTHR18901">
    <property type="entry name" value="2-DEOXYGLUCOSE-6-PHOSPHATE PHOSPHATASE 2"/>
    <property type="match status" value="1"/>
</dbReference>
<name>A0A7J7L2Y6_9MAGN</name>
<dbReference type="FunFam" id="3.40.50.1000:FF:000119">
    <property type="entry name" value="Bifunctional riboflavin kinase/FMN phosphatase"/>
    <property type="match status" value="1"/>
</dbReference>
<dbReference type="Gene3D" id="1.10.150.240">
    <property type="entry name" value="Putative phosphatase, domain 2"/>
    <property type="match status" value="1"/>
</dbReference>
<dbReference type="GO" id="GO:0043136">
    <property type="term" value="F:sn-glycerol 3-phosphatase activity"/>
    <property type="evidence" value="ECO:0007669"/>
    <property type="project" value="TreeGrafter"/>
</dbReference>
<sequence length="351" mass="39336">MTCCGLETHSAGTRILAVILDLDGTLLDTERATKDILKDLLRKYGKVVDREMEDNRFGMMHKEFTETIVKDYDLPLTPDQFSNEILPFYHQRWPLASALPGANRLIRHLHKHGVPLALASNSRTNNIEEKISHQQGWKELFAIVLGSDQVNAGKPSPDIFLEAAKRIGVDPGYCLVIEDSLVGVMAAKAAGMKVVVVPSVQTQADRYSVTDFVLLLLLEFQPEPWGLPAFEDWVMNALPIEPMHVKGLLQKGFLLEVADDVPSSLADQVSKVCFGWAKLNTDEILKVVVGIGWKWDSCTTRRLIQPLLIGKSNKFVSDHFQVLLVGFIRGLRDKEKKLIDIELVEEDKLIT</sequence>
<dbReference type="GO" id="GO:0008531">
    <property type="term" value="F:riboflavin kinase activity"/>
    <property type="evidence" value="ECO:0007669"/>
    <property type="project" value="InterPro"/>
</dbReference>
<evidence type="ECO:0000256" key="4">
    <source>
        <dbReference type="ARBA" id="ARBA00022741"/>
    </source>
</evidence>
<dbReference type="PANTHER" id="PTHR18901:SF44">
    <property type="entry name" value="OS01G0757900 PROTEIN"/>
    <property type="match status" value="1"/>
</dbReference>
<dbReference type="AlphaFoldDB" id="A0A7J7L2Y6"/>